<accession>A0A2S6C7N0</accession>
<feature type="signal peptide" evidence="2">
    <location>
        <begin position="1"/>
        <end position="23"/>
    </location>
</feature>
<sequence length="242" mass="27323">MRHHVVAAARILCSALSTFTGSSRRCYSSVKKDSTGPAHLVNFVYEPFPQPFNCTTFPQTRAFATDPSHPLYIKIQRRVALHDPQDFRWVIRCPMDVNKKPTYRHAVQKKLRRAFRHALAQRGLDSEGKPLSDAVLAKLKPVEGTDIVSATPAPTERLSGALCMIYVNDQKRVLTAKGCEVRAEAERILDKVLQIWHAAQRGYQQGRGAPGKRPFQVQRRGRATMQQWQLGKRRETSGSSHP</sequence>
<reference evidence="4" key="1">
    <citation type="journal article" date="2017" name="bioRxiv">
        <title>Conservation of a gene cluster reveals novel cercosporin biosynthetic mechanisms and extends production to the genus Colletotrichum.</title>
        <authorList>
            <person name="de Jonge R."/>
            <person name="Ebert M.K."/>
            <person name="Huitt-Roehl C.R."/>
            <person name="Pal P."/>
            <person name="Suttle J.C."/>
            <person name="Spanner R.E."/>
            <person name="Neubauer J.D."/>
            <person name="Jurick W.M.II."/>
            <person name="Stott K.A."/>
            <person name="Secor G.A."/>
            <person name="Thomma B.P.H.J."/>
            <person name="Van de Peer Y."/>
            <person name="Townsend C.A."/>
            <person name="Bolton M.D."/>
        </authorList>
    </citation>
    <scope>NUCLEOTIDE SEQUENCE [LARGE SCALE GENOMIC DNA]</scope>
    <source>
        <strain evidence="4">CBS538.71</strain>
    </source>
</reference>
<dbReference type="OrthoDB" id="5238363at2759"/>
<evidence type="ECO:0000313" key="4">
    <source>
        <dbReference type="Proteomes" id="UP000237631"/>
    </source>
</evidence>
<name>A0A2S6C7N0_9PEZI</name>
<evidence type="ECO:0000256" key="1">
    <source>
        <dbReference type="SAM" id="MobiDB-lite"/>
    </source>
</evidence>
<keyword evidence="2" id="KW-0732">Signal</keyword>
<protein>
    <submittedName>
        <fullName evidence="3">Uncharacterized protein</fullName>
    </submittedName>
</protein>
<gene>
    <name evidence="3" type="ORF">CBER1_01570</name>
</gene>
<dbReference type="AlphaFoldDB" id="A0A2S6C7N0"/>
<evidence type="ECO:0000313" key="3">
    <source>
        <dbReference type="EMBL" id="PPJ55744.1"/>
    </source>
</evidence>
<organism evidence="3 4">
    <name type="scientific">Cercospora berteroae</name>
    <dbReference type="NCBI Taxonomy" id="357750"/>
    <lineage>
        <taxon>Eukaryota</taxon>
        <taxon>Fungi</taxon>
        <taxon>Dikarya</taxon>
        <taxon>Ascomycota</taxon>
        <taxon>Pezizomycotina</taxon>
        <taxon>Dothideomycetes</taxon>
        <taxon>Dothideomycetidae</taxon>
        <taxon>Mycosphaerellales</taxon>
        <taxon>Mycosphaerellaceae</taxon>
        <taxon>Cercospora</taxon>
    </lineage>
</organism>
<dbReference type="STRING" id="357750.A0A2S6C7N0"/>
<feature type="region of interest" description="Disordered" evidence="1">
    <location>
        <begin position="203"/>
        <end position="242"/>
    </location>
</feature>
<dbReference type="EMBL" id="PNEN01000531">
    <property type="protein sequence ID" value="PPJ55744.1"/>
    <property type="molecule type" value="Genomic_DNA"/>
</dbReference>
<proteinExistence type="predicted"/>
<keyword evidence="4" id="KW-1185">Reference proteome</keyword>
<feature type="chain" id="PRO_5015423393" evidence="2">
    <location>
        <begin position="24"/>
        <end position="242"/>
    </location>
</feature>
<evidence type="ECO:0000256" key="2">
    <source>
        <dbReference type="SAM" id="SignalP"/>
    </source>
</evidence>
<comment type="caution">
    <text evidence="3">The sequence shown here is derived from an EMBL/GenBank/DDBJ whole genome shotgun (WGS) entry which is preliminary data.</text>
</comment>
<dbReference type="Proteomes" id="UP000237631">
    <property type="component" value="Unassembled WGS sequence"/>
</dbReference>